<dbReference type="InterPro" id="IPR003736">
    <property type="entry name" value="PAAI_dom"/>
</dbReference>
<keyword evidence="4" id="KW-1185">Reference proteome</keyword>
<sequence>MQASELANACAQHMYANDKLSQFLNMEIKQLGEGSAVVTMTVKETMVNGHQTCHGGMIFSLADSAFAFACNSQNEAAVAANCTIDFLRPAMLADVLTATATVQYQGRRTGIYQTLIVNQHDKLIAIFKGNSARLGSAVLQSSSEEII</sequence>
<feature type="domain" description="Thioesterase" evidence="2">
    <location>
        <begin position="50"/>
        <end position="124"/>
    </location>
</feature>
<gene>
    <name evidence="3" type="ORF">GCM10008027_44100</name>
</gene>
<dbReference type="CDD" id="cd03443">
    <property type="entry name" value="PaaI_thioesterase"/>
    <property type="match status" value="1"/>
</dbReference>
<dbReference type="InterPro" id="IPR011973">
    <property type="entry name" value="PaaD"/>
</dbReference>
<dbReference type="SUPFAM" id="SSF54637">
    <property type="entry name" value="Thioesterase/thiol ester dehydrase-isomerase"/>
    <property type="match status" value="1"/>
</dbReference>
<dbReference type="Pfam" id="PF03061">
    <property type="entry name" value="4HBT"/>
    <property type="match status" value="1"/>
</dbReference>
<dbReference type="InterPro" id="IPR029069">
    <property type="entry name" value="HotDog_dom_sf"/>
</dbReference>
<reference evidence="4" key="1">
    <citation type="journal article" date="2019" name="Int. J. Syst. Evol. Microbiol.">
        <title>The Global Catalogue of Microorganisms (GCM) 10K type strain sequencing project: providing services to taxonomists for standard genome sequencing and annotation.</title>
        <authorList>
            <consortium name="The Broad Institute Genomics Platform"/>
            <consortium name="The Broad Institute Genome Sequencing Center for Infectious Disease"/>
            <person name="Wu L."/>
            <person name="Ma J."/>
        </authorList>
    </citation>
    <scope>NUCLEOTIDE SEQUENCE [LARGE SCALE GENOMIC DNA]</scope>
    <source>
        <strain evidence="4">CGMCC 1.15394</strain>
    </source>
</reference>
<protein>
    <submittedName>
        <fullName evidence="3">Acyl-CoA thioesterase</fullName>
    </submittedName>
</protein>
<evidence type="ECO:0000256" key="1">
    <source>
        <dbReference type="ARBA" id="ARBA00022801"/>
    </source>
</evidence>
<dbReference type="Gene3D" id="3.10.129.10">
    <property type="entry name" value="Hotdog Thioesterase"/>
    <property type="match status" value="1"/>
</dbReference>
<dbReference type="Proteomes" id="UP000638462">
    <property type="component" value="Unassembled WGS sequence"/>
</dbReference>
<evidence type="ECO:0000259" key="2">
    <source>
        <dbReference type="Pfam" id="PF03061"/>
    </source>
</evidence>
<proteinExistence type="predicted"/>
<evidence type="ECO:0000313" key="3">
    <source>
        <dbReference type="EMBL" id="GGF14523.1"/>
    </source>
</evidence>
<comment type="caution">
    <text evidence="3">The sequence shown here is derived from an EMBL/GenBank/DDBJ whole genome shotgun (WGS) entry which is preliminary data.</text>
</comment>
<organism evidence="3 4">
    <name type="scientific">Pseudoalteromonas gelatinilytica</name>
    <dbReference type="NCBI Taxonomy" id="1703256"/>
    <lineage>
        <taxon>Bacteria</taxon>
        <taxon>Pseudomonadati</taxon>
        <taxon>Pseudomonadota</taxon>
        <taxon>Gammaproteobacteria</taxon>
        <taxon>Alteromonadales</taxon>
        <taxon>Pseudoalteromonadaceae</taxon>
        <taxon>Pseudoalteromonas</taxon>
    </lineage>
</organism>
<accession>A0ABQ1UEQ6</accession>
<name>A0ABQ1UEQ6_9GAMM</name>
<evidence type="ECO:0000313" key="4">
    <source>
        <dbReference type="Proteomes" id="UP000638462"/>
    </source>
</evidence>
<dbReference type="PANTHER" id="PTHR42856:SF1">
    <property type="entry name" value="ACYL-COENZYME A THIOESTERASE PAAI"/>
    <property type="match status" value="1"/>
</dbReference>
<keyword evidence="1" id="KW-0378">Hydrolase</keyword>
<dbReference type="InterPro" id="IPR052723">
    <property type="entry name" value="Acyl-CoA_thioesterase_PaaI"/>
</dbReference>
<dbReference type="RefSeq" id="WP_188731767.1">
    <property type="nucleotide sequence ID" value="NZ_BMIT01000035.1"/>
</dbReference>
<dbReference type="InterPro" id="IPR006683">
    <property type="entry name" value="Thioestr_dom"/>
</dbReference>
<dbReference type="PANTHER" id="PTHR42856">
    <property type="entry name" value="ACYL-COENZYME A THIOESTERASE PAAI"/>
    <property type="match status" value="1"/>
</dbReference>
<dbReference type="NCBIfam" id="TIGR00369">
    <property type="entry name" value="unchar_dom_1"/>
    <property type="match status" value="1"/>
</dbReference>
<dbReference type="NCBIfam" id="TIGR02286">
    <property type="entry name" value="PaaD"/>
    <property type="match status" value="1"/>
</dbReference>
<dbReference type="EMBL" id="BMIT01000035">
    <property type="protein sequence ID" value="GGF14523.1"/>
    <property type="molecule type" value="Genomic_DNA"/>
</dbReference>